<dbReference type="Proteomes" id="UP000218418">
    <property type="component" value="Chromosome"/>
</dbReference>
<dbReference type="AlphaFoldDB" id="A0A1Z4M0K2"/>
<feature type="domain" description="Calcineurin-like phosphoesterase" evidence="3">
    <location>
        <begin position="73"/>
        <end position="292"/>
    </location>
</feature>
<dbReference type="PROSITE" id="PS51257">
    <property type="entry name" value="PROKAR_LIPOPROTEIN"/>
    <property type="match status" value="1"/>
</dbReference>
<organism evidence="4 5">
    <name type="scientific">Calothrix parasitica NIES-267</name>
    <dbReference type="NCBI Taxonomy" id="1973488"/>
    <lineage>
        <taxon>Bacteria</taxon>
        <taxon>Bacillati</taxon>
        <taxon>Cyanobacteriota</taxon>
        <taxon>Cyanophyceae</taxon>
        <taxon>Nostocales</taxon>
        <taxon>Calotrichaceae</taxon>
        <taxon>Calothrix</taxon>
    </lineage>
</organism>
<name>A0A1Z4M0K2_9CYAN</name>
<dbReference type="EMBL" id="AP018227">
    <property type="protein sequence ID" value="BAY86941.1"/>
    <property type="molecule type" value="Genomic_DNA"/>
</dbReference>
<proteinExistence type="predicted"/>
<dbReference type="Gene3D" id="3.60.21.10">
    <property type="match status" value="1"/>
</dbReference>
<gene>
    <name evidence="4" type="ORF">NIES267_64520</name>
</gene>
<evidence type="ECO:0000256" key="1">
    <source>
        <dbReference type="ARBA" id="ARBA00022729"/>
    </source>
</evidence>
<accession>A0A1Z4M0K2</accession>
<dbReference type="OrthoDB" id="651281at2"/>
<evidence type="ECO:0000313" key="4">
    <source>
        <dbReference type="EMBL" id="BAY86941.1"/>
    </source>
</evidence>
<reference evidence="4 5" key="1">
    <citation type="submission" date="2017-06" db="EMBL/GenBank/DDBJ databases">
        <title>Genome sequencing of cyanobaciteial culture collection at National Institute for Environmental Studies (NIES).</title>
        <authorList>
            <person name="Hirose Y."/>
            <person name="Shimura Y."/>
            <person name="Fujisawa T."/>
            <person name="Nakamura Y."/>
            <person name="Kawachi M."/>
        </authorList>
    </citation>
    <scope>NUCLEOTIDE SEQUENCE [LARGE SCALE GENOMIC DNA]</scope>
    <source>
        <strain evidence="4 5">NIES-267</strain>
    </source>
</reference>
<dbReference type="Pfam" id="PF00149">
    <property type="entry name" value="Metallophos"/>
    <property type="match status" value="1"/>
</dbReference>
<dbReference type="SUPFAM" id="SSF56300">
    <property type="entry name" value="Metallo-dependent phosphatases"/>
    <property type="match status" value="1"/>
</dbReference>
<dbReference type="InterPro" id="IPR051558">
    <property type="entry name" value="Metallophosphoesterase_PAP"/>
</dbReference>
<dbReference type="PANTHER" id="PTHR10161:SF14">
    <property type="entry name" value="TARTRATE-RESISTANT ACID PHOSPHATASE TYPE 5"/>
    <property type="match status" value="1"/>
</dbReference>
<dbReference type="GO" id="GO:0016787">
    <property type="term" value="F:hydrolase activity"/>
    <property type="evidence" value="ECO:0007669"/>
    <property type="project" value="UniProtKB-KW"/>
</dbReference>
<dbReference type="InterPro" id="IPR004843">
    <property type="entry name" value="Calcineurin-like_PHP"/>
</dbReference>
<sequence length="398" mass="44874">MHWRRFSLLIILGFALTIFSFACTNLNQEAIQTPQTPATQNSDKPAISSLPPQTQEIVKSTDDLFNPPRGDVRLAVISDLNSAYGSTDYDPEVDKAINLLPFWEPDMVVCSGDMVAGQKTSLTEVQVKAMWTAFDDHVAAPLRQANIPFGFTIGNHDASGAKGKEGNFKFQQERDLASEYWNDPEHDPGIEFIDKNEFPFFYTFKHKDIFFMAWDGSTHRIPADKMAWVEKALASPEAQQAKMRILISHLPLYAVAEGRNKFGAVMANPEELRAMLEKYNVHTYISGHQHAYYPGHRGKLQLLHTGIIGSGPRPLIDSEIPPFKAITVVDINFDSSELTTYTTYDMKTLQLIEYKQLPRFLTGHNGIVLRRDVEYQDLNADEKAICVTKLDEKLCGNQ</sequence>
<evidence type="ECO:0000259" key="3">
    <source>
        <dbReference type="Pfam" id="PF00149"/>
    </source>
</evidence>
<keyword evidence="1" id="KW-0732">Signal</keyword>
<dbReference type="InterPro" id="IPR029052">
    <property type="entry name" value="Metallo-depent_PP-like"/>
</dbReference>
<evidence type="ECO:0000313" key="5">
    <source>
        <dbReference type="Proteomes" id="UP000218418"/>
    </source>
</evidence>
<dbReference type="PANTHER" id="PTHR10161">
    <property type="entry name" value="TARTRATE-RESISTANT ACID PHOSPHATASE TYPE 5"/>
    <property type="match status" value="1"/>
</dbReference>
<keyword evidence="5" id="KW-1185">Reference proteome</keyword>
<protein>
    <recommendedName>
        <fullName evidence="3">Calcineurin-like phosphoesterase domain-containing protein</fullName>
    </recommendedName>
</protein>
<keyword evidence="2" id="KW-0378">Hydrolase</keyword>
<evidence type="ECO:0000256" key="2">
    <source>
        <dbReference type="ARBA" id="ARBA00022801"/>
    </source>
</evidence>